<gene>
    <name evidence="2" type="ORF">B0T22DRAFT_443179</name>
</gene>
<comment type="caution">
    <text evidence="2">The sequence shown here is derived from an EMBL/GenBank/DDBJ whole genome shotgun (WGS) entry which is preliminary data.</text>
</comment>
<name>A0AAE0X6H4_9PEZI</name>
<dbReference type="AlphaFoldDB" id="A0AAE0X6H4"/>
<reference evidence="2" key="2">
    <citation type="submission" date="2023-06" db="EMBL/GenBank/DDBJ databases">
        <authorList>
            <consortium name="Lawrence Berkeley National Laboratory"/>
            <person name="Haridas S."/>
            <person name="Hensen N."/>
            <person name="Bonometti L."/>
            <person name="Westerberg I."/>
            <person name="Brannstrom I.O."/>
            <person name="Guillou S."/>
            <person name="Cros-Aarteil S."/>
            <person name="Calhoun S."/>
            <person name="Kuo A."/>
            <person name="Mondo S."/>
            <person name="Pangilinan J."/>
            <person name="Riley R."/>
            <person name="Labutti K."/>
            <person name="Andreopoulos B."/>
            <person name="Lipzen A."/>
            <person name="Chen C."/>
            <person name="Yanf M."/>
            <person name="Daum C."/>
            <person name="Ng V."/>
            <person name="Clum A."/>
            <person name="Steindorff A."/>
            <person name="Ohm R."/>
            <person name="Martin F."/>
            <person name="Silar P."/>
            <person name="Natvig D."/>
            <person name="Lalanne C."/>
            <person name="Gautier V."/>
            <person name="Ament-Velasquez S.L."/>
            <person name="Kruys A."/>
            <person name="Hutchinson M.I."/>
            <person name="Powell A.J."/>
            <person name="Barry K."/>
            <person name="Miller A.N."/>
            <person name="Grigoriev I.V."/>
            <person name="Debuchy R."/>
            <person name="Gladieux P."/>
            <person name="Thoren M.H."/>
            <person name="Johannesson H."/>
        </authorList>
    </citation>
    <scope>NUCLEOTIDE SEQUENCE</scope>
    <source>
        <strain evidence="2">CBS 314.62</strain>
    </source>
</reference>
<dbReference type="PANTHER" id="PTHR28054">
    <property type="entry name" value="RNA POLYMERASE I-SPECIFIC TRANSCRIPTION INITIATION FACTOR RRN10"/>
    <property type="match status" value="1"/>
</dbReference>
<organism evidence="2 3">
    <name type="scientific">Podospora appendiculata</name>
    <dbReference type="NCBI Taxonomy" id="314037"/>
    <lineage>
        <taxon>Eukaryota</taxon>
        <taxon>Fungi</taxon>
        <taxon>Dikarya</taxon>
        <taxon>Ascomycota</taxon>
        <taxon>Pezizomycotina</taxon>
        <taxon>Sordariomycetes</taxon>
        <taxon>Sordariomycetidae</taxon>
        <taxon>Sordariales</taxon>
        <taxon>Podosporaceae</taxon>
        <taxon>Podospora</taxon>
    </lineage>
</organism>
<evidence type="ECO:0000313" key="3">
    <source>
        <dbReference type="Proteomes" id="UP001270362"/>
    </source>
</evidence>
<dbReference type="PANTHER" id="PTHR28054:SF1">
    <property type="entry name" value="RNA POLYMERASE I-SPECIFIC TRANSCRIPTION INITIATION FACTOR RRN10"/>
    <property type="match status" value="1"/>
</dbReference>
<evidence type="ECO:0000313" key="2">
    <source>
        <dbReference type="EMBL" id="KAK3686076.1"/>
    </source>
</evidence>
<proteinExistence type="predicted"/>
<sequence>MSRSDHDDDDDDDDDDAPRSRSHSRSRSRSQSARPRGREINVYDAVAGRVAAYEPLRSPGGTRATAPRRISTSGFHASYDARLGPEEVLFRKEHAPVRYAENDIYWANEDLPDAGRHHLPDSDLLKSTHSYASKFYDAMAHRLGPGCLVGSRTVDERSMDETALLAFGILLEEAGREAPGKRGHLVLTEAELDDMVVAKTELGGRPSNIRVPSTTVGPDGEDGLGRKKRPKRRKLAKEDYVQESGI</sequence>
<evidence type="ECO:0000256" key="1">
    <source>
        <dbReference type="SAM" id="MobiDB-lite"/>
    </source>
</evidence>
<dbReference type="EMBL" id="JAULSO010000003">
    <property type="protein sequence ID" value="KAK3686076.1"/>
    <property type="molecule type" value="Genomic_DNA"/>
</dbReference>
<accession>A0AAE0X6H4</accession>
<feature type="region of interest" description="Disordered" evidence="1">
    <location>
        <begin position="202"/>
        <end position="246"/>
    </location>
</feature>
<dbReference type="InterPro" id="IPR022793">
    <property type="entry name" value="Rrn10"/>
</dbReference>
<feature type="compositionally biased region" description="Acidic residues" evidence="1">
    <location>
        <begin position="7"/>
        <end position="16"/>
    </location>
</feature>
<dbReference type="Proteomes" id="UP001270362">
    <property type="component" value="Unassembled WGS sequence"/>
</dbReference>
<feature type="region of interest" description="Disordered" evidence="1">
    <location>
        <begin position="1"/>
        <end position="40"/>
    </location>
</feature>
<dbReference type="GO" id="GO:0006360">
    <property type="term" value="P:transcription by RNA polymerase I"/>
    <property type="evidence" value="ECO:0007669"/>
    <property type="project" value="InterPro"/>
</dbReference>
<protein>
    <submittedName>
        <fullName evidence="2">Uncharacterized protein</fullName>
    </submittedName>
</protein>
<reference evidence="2" key="1">
    <citation type="journal article" date="2023" name="Mol. Phylogenet. Evol.">
        <title>Genome-scale phylogeny and comparative genomics of the fungal order Sordariales.</title>
        <authorList>
            <person name="Hensen N."/>
            <person name="Bonometti L."/>
            <person name="Westerberg I."/>
            <person name="Brannstrom I.O."/>
            <person name="Guillou S."/>
            <person name="Cros-Aarteil S."/>
            <person name="Calhoun S."/>
            <person name="Haridas S."/>
            <person name="Kuo A."/>
            <person name="Mondo S."/>
            <person name="Pangilinan J."/>
            <person name="Riley R."/>
            <person name="LaButti K."/>
            <person name="Andreopoulos B."/>
            <person name="Lipzen A."/>
            <person name="Chen C."/>
            <person name="Yan M."/>
            <person name="Daum C."/>
            <person name="Ng V."/>
            <person name="Clum A."/>
            <person name="Steindorff A."/>
            <person name="Ohm R.A."/>
            <person name="Martin F."/>
            <person name="Silar P."/>
            <person name="Natvig D.O."/>
            <person name="Lalanne C."/>
            <person name="Gautier V."/>
            <person name="Ament-Velasquez S.L."/>
            <person name="Kruys A."/>
            <person name="Hutchinson M.I."/>
            <person name="Powell A.J."/>
            <person name="Barry K."/>
            <person name="Miller A.N."/>
            <person name="Grigoriev I.V."/>
            <person name="Debuchy R."/>
            <person name="Gladieux P."/>
            <person name="Hiltunen Thoren M."/>
            <person name="Johannesson H."/>
        </authorList>
    </citation>
    <scope>NUCLEOTIDE SEQUENCE</scope>
    <source>
        <strain evidence="2">CBS 314.62</strain>
    </source>
</reference>
<feature type="compositionally biased region" description="Basic residues" evidence="1">
    <location>
        <begin position="226"/>
        <end position="235"/>
    </location>
</feature>
<keyword evidence="3" id="KW-1185">Reference proteome</keyword>